<feature type="transmembrane region" description="Helical" evidence="12">
    <location>
        <begin position="134"/>
        <end position="155"/>
    </location>
</feature>
<name>A0A0Q3WYR1_9BACI</name>
<dbReference type="GO" id="GO:0051205">
    <property type="term" value="P:protein insertion into membrane"/>
    <property type="evidence" value="ECO:0007669"/>
    <property type="project" value="TreeGrafter"/>
</dbReference>
<keyword evidence="3 12" id="KW-1003">Cell membrane</keyword>
<dbReference type="InterPro" id="IPR028055">
    <property type="entry name" value="YidC/Oxa/ALB_C"/>
</dbReference>
<dbReference type="InterPro" id="IPR001708">
    <property type="entry name" value="YidC/ALB3/OXA1/COX18"/>
</dbReference>
<dbReference type="RefSeq" id="WP_055739581.1">
    <property type="nucleotide sequence ID" value="NZ_JAAIWL010000001.1"/>
</dbReference>
<feature type="transmembrane region" description="Helical" evidence="12">
    <location>
        <begin position="207"/>
        <end position="223"/>
    </location>
</feature>
<evidence type="ECO:0000256" key="11">
    <source>
        <dbReference type="ARBA" id="ARBA00023288"/>
    </source>
</evidence>
<keyword evidence="16" id="KW-1185">Reference proteome</keyword>
<feature type="transmembrane region" description="Helical" evidence="12">
    <location>
        <begin position="167"/>
        <end position="187"/>
    </location>
</feature>
<reference evidence="15 16" key="1">
    <citation type="submission" date="2015-09" db="EMBL/GenBank/DDBJ databases">
        <title>Genome sequencing project for genomic taxonomy and phylogenomics of Bacillus-like bacteria.</title>
        <authorList>
            <person name="Liu B."/>
            <person name="Wang J."/>
            <person name="Zhu Y."/>
            <person name="Liu G."/>
            <person name="Chen Q."/>
            <person name="Chen Z."/>
            <person name="Lan J."/>
            <person name="Che J."/>
            <person name="Ge C."/>
            <person name="Shi H."/>
            <person name="Pan Z."/>
            <person name="Liu X."/>
        </authorList>
    </citation>
    <scope>NUCLEOTIDE SEQUENCE [LARGE SCALE GENOMIC DNA]</scope>
    <source>
        <strain evidence="15 16">LMG 18435</strain>
    </source>
</reference>
<keyword evidence="4 12" id="KW-0812">Transmembrane</keyword>
<feature type="domain" description="Membrane insertase YidC/Oxa/ALB C-terminal" evidence="14">
    <location>
        <begin position="59"/>
        <end position="246"/>
    </location>
</feature>
<sequence length="264" mass="29792">MKRYVKMSALLVGLVMLLSACSSSANAKAPKQTGFFHTYFVEPFAQVIHFTAHLFSGNYGIAIILITILIRLILMPLMLNTYKKQQVMKEKMDVLKPEMTKIQAKIKQAKTKEEQAKLQQEMMGLYQKHGVNPLNMGCLPLIIQMPILMGFYYAIRSSSEIAGSSFLWFNLGHRDIPMALIAGVIYFFQSKVSMIGMTPEQEKQMKIMALISPIMILFVSFNAPAALPLYWAVGGAFLIGQTYLSKKLYTSQKEKEKESKAPQK</sequence>
<evidence type="ECO:0000256" key="5">
    <source>
        <dbReference type="ARBA" id="ARBA00022729"/>
    </source>
</evidence>
<evidence type="ECO:0000256" key="13">
    <source>
        <dbReference type="SAM" id="SignalP"/>
    </source>
</evidence>
<dbReference type="NCBIfam" id="TIGR03592">
    <property type="entry name" value="yidC_oxa1_cterm"/>
    <property type="match status" value="1"/>
</dbReference>
<keyword evidence="5 12" id="KW-0732">Signal</keyword>
<keyword evidence="7 12" id="KW-1133">Transmembrane helix</keyword>
<comment type="similarity">
    <text evidence="12">Belongs to the OXA1/ALB3/YidC family. Type 2 subfamily.</text>
</comment>
<dbReference type="STRING" id="157838.AN964_10270"/>
<dbReference type="PANTHER" id="PTHR12428">
    <property type="entry name" value="OXA1"/>
    <property type="match status" value="1"/>
</dbReference>
<evidence type="ECO:0000256" key="10">
    <source>
        <dbReference type="ARBA" id="ARBA00023186"/>
    </source>
</evidence>
<comment type="caution">
    <text evidence="15">The sequence shown here is derived from an EMBL/GenBank/DDBJ whole genome shotgun (WGS) entry which is preliminary data.</text>
</comment>
<evidence type="ECO:0000256" key="2">
    <source>
        <dbReference type="ARBA" id="ARBA00022448"/>
    </source>
</evidence>
<dbReference type="EMBL" id="LJJC01000004">
    <property type="protein sequence ID" value="KQL53844.1"/>
    <property type="molecule type" value="Genomic_DNA"/>
</dbReference>
<comment type="function">
    <text evidence="12">Required for the insertion and/or proper folding and/or complex formation of integral membrane proteins into the membrane. Involved in integration of membrane proteins that insert both dependently and independently of the Sec translocase complex, as well as at least some lipoproteins.</text>
</comment>
<proteinExistence type="inferred from homology"/>
<dbReference type="PRINTS" id="PR00701">
    <property type="entry name" value="60KDINNERMP"/>
</dbReference>
<dbReference type="GO" id="GO:0015031">
    <property type="term" value="P:protein transport"/>
    <property type="evidence" value="ECO:0007669"/>
    <property type="project" value="UniProtKB-KW"/>
</dbReference>
<gene>
    <name evidence="12" type="primary">yidC</name>
    <name evidence="15" type="ORF">AN964_10270</name>
</gene>
<dbReference type="Proteomes" id="UP000051888">
    <property type="component" value="Unassembled WGS sequence"/>
</dbReference>
<evidence type="ECO:0000313" key="16">
    <source>
        <dbReference type="Proteomes" id="UP000051888"/>
    </source>
</evidence>
<dbReference type="PANTHER" id="PTHR12428:SF65">
    <property type="entry name" value="CYTOCHROME C OXIDASE ASSEMBLY PROTEIN COX18, MITOCHONDRIAL"/>
    <property type="match status" value="1"/>
</dbReference>
<protein>
    <recommendedName>
        <fullName evidence="12">Membrane protein insertase YidC</fullName>
    </recommendedName>
    <alternativeName>
        <fullName evidence="12">Foldase YidC</fullName>
    </alternativeName>
    <alternativeName>
        <fullName evidence="12">Membrane integrase YidC</fullName>
    </alternativeName>
    <alternativeName>
        <fullName evidence="12">Membrane protein YidC</fullName>
    </alternativeName>
</protein>
<evidence type="ECO:0000256" key="9">
    <source>
        <dbReference type="ARBA" id="ARBA00023139"/>
    </source>
</evidence>
<dbReference type="CDD" id="cd20070">
    <property type="entry name" value="5TM_YidC_Alb3"/>
    <property type="match status" value="1"/>
</dbReference>
<dbReference type="Pfam" id="PF02096">
    <property type="entry name" value="60KD_IMP"/>
    <property type="match status" value="1"/>
</dbReference>
<dbReference type="InterPro" id="IPR023060">
    <property type="entry name" value="YidC/YidC1/YidC2_Firmicutes"/>
</dbReference>
<keyword evidence="9" id="KW-0564">Palmitate</keyword>
<evidence type="ECO:0000256" key="3">
    <source>
        <dbReference type="ARBA" id="ARBA00022475"/>
    </source>
</evidence>
<dbReference type="HAMAP" id="MF_01811">
    <property type="entry name" value="YidC_type2"/>
    <property type="match status" value="1"/>
</dbReference>
<organism evidence="15 16">
    <name type="scientific">Heyndrickxia shackletonii</name>
    <dbReference type="NCBI Taxonomy" id="157838"/>
    <lineage>
        <taxon>Bacteria</taxon>
        <taxon>Bacillati</taxon>
        <taxon>Bacillota</taxon>
        <taxon>Bacilli</taxon>
        <taxon>Bacillales</taxon>
        <taxon>Bacillaceae</taxon>
        <taxon>Heyndrickxia</taxon>
    </lineage>
</organism>
<keyword evidence="2 12" id="KW-0813">Transport</keyword>
<evidence type="ECO:0000259" key="14">
    <source>
        <dbReference type="Pfam" id="PF02096"/>
    </source>
</evidence>
<comment type="subcellular location">
    <subcellularLocation>
        <location evidence="1 12">Cell membrane</location>
        <topology evidence="1 12">Multi-pass membrane protein</topology>
    </subcellularLocation>
</comment>
<keyword evidence="11 12" id="KW-0449">Lipoprotein</keyword>
<evidence type="ECO:0000256" key="12">
    <source>
        <dbReference type="HAMAP-Rule" id="MF_01811"/>
    </source>
</evidence>
<feature type="chain" id="PRO_5008852700" description="Membrane protein insertase YidC" evidence="13">
    <location>
        <begin position="28"/>
        <end position="264"/>
    </location>
</feature>
<dbReference type="GO" id="GO:0005886">
    <property type="term" value="C:plasma membrane"/>
    <property type="evidence" value="ECO:0007669"/>
    <property type="project" value="UniProtKB-SubCell"/>
</dbReference>
<accession>A0A0Q3WYR1</accession>
<evidence type="ECO:0000256" key="8">
    <source>
        <dbReference type="ARBA" id="ARBA00023136"/>
    </source>
</evidence>
<dbReference type="PROSITE" id="PS51257">
    <property type="entry name" value="PROKAR_LIPOPROTEIN"/>
    <property type="match status" value="1"/>
</dbReference>
<evidence type="ECO:0000313" key="15">
    <source>
        <dbReference type="EMBL" id="KQL53844.1"/>
    </source>
</evidence>
<feature type="signal peptide" evidence="13">
    <location>
        <begin position="1"/>
        <end position="27"/>
    </location>
</feature>
<evidence type="ECO:0000256" key="4">
    <source>
        <dbReference type="ARBA" id="ARBA00022692"/>
    </source>
</evidence>
<evidence type="ECO:0000256" key="7">
    <source>
        <dbReference type="ARBA" id="ARBA00022989"/>
    </source>
</evidence>
<evidence type="ECO:0000256" key="1">
    <source>
        <dbReference type="ARBA" id="ARBA00004651"/>
    </source>
</evidence>
<keyword evidence="6 12" id="KW-0653">Protein transport</keyword>
<dbReference type="InterPro" id="IPR047196">
    <property type="entry name" value="YidC_ALB_C"/>
</dbReference>
<keyword evidence="10 12" id="KW-0143">Chaperone</keyword>
<evidence type="ECO:0000256" key="6">
    <source>
        <dbReference type="ARBA" id="ARBA00022927"/>
    </source>
</evidence>
<keyword evidence="8 12" id="KW-0472">Membrane</keyword>
<feature type="transmembrane region" description="Helical" evidence="12">
    <location>
        <begin position="59"/>
        <end position="82"/>
    </location>
</feature>
<dbReference type="OrthoDB" id="9780552at2"/>
<dbReference type="GO" id="GO:0032977">
    <property type="term" value="F:membrane insertase activity"/>
    <property type="evidence" value="ECO:0007669"/>
    <property type="project" value="InterPro"/>
</dbReference>
<dbReference type="AlphaFoldDB" id="A0A0Q3WYR1"/>
<dbReference type="PATRIC" id="fig|157838.3.peg.2259"/>